<dbReference type="Pfam" id="PF13639">
    <property type="entry name" value="zf-RING_2"/>
    <property type="match status" value="1"/>
</dbReference>
<comment type="caution">
    <text evidence="12">The sequence shown here is derived from an EMBL/GenBank/DDBJ whole genome shotgun (WGS) entry which is preliminary data.</text>
</comment>
<dbReference type="GO" id="GO:0016020">
    <property type="term" value="C:membrane"/>
    <property type="evidence" value="ECO:0007669"/>
    <property type="project" value="UniProtKB-SubCell"/>
</dbReference>
<evidence type="ECO:0000259" key="11">
    <source>
        <dbReference type="PROSITE" id="PS50089"/>
    </source>
</evidence>
<evidence type="ECO:0000256" key="7">
    <source>
        <dbReference type="ARBA" id="ARBA00023136"/>
    </source>
</evidence>
<evidence type="ECO:0000256" key="9">
    <source>
        <dbReference type="SAM" id="MobiDB-lite"/>
    </source>
</evidence>
<dbReference type="SMART" id="SM00184">
    <property type="entry name" value="RING"/>
    <property type="match status" value="1"/>
</dbReference>
<evidence type="ECO:0000256" key="5">
    <source>
        <dbReference type="ARBA" id="ARBA00022833"/>
    </source>
</evidence>
<accession>A0A8J5FQB1</accession>
<evidence type="ECO:0000256" key="6">
    <source>
        <dbReference type="ARBA" id="ARBA00022989"/>
    </source>
</evidence>
<evidence type="ECO:0000256" key="10">
    <source>
        <dbReference type="SAM" id="Phobius"/>
    </source>
</evidence>
<dbReference type="PROSITE" id="PS50089">
    <property type="entry name" value="ZF_RING_2"/>
    <property type="match status" value="1"/>
</dbReference>
<evidence type="ECO:0000313" key="13">
    <source>
        <dbReference type="EMBL" id="KAG6491747.1"/>
    </source>
</evidence>
<feature type="domain" description="RING-type" evidence="11">
    <location>
        <begin position="85"/>
        <end position="127"/>
    </location>
</feature>
<dbReference type="EMBL" id="JACMSC010000014">
    <property type="protein sequence ID" value="KAG6488660.1"/>
    <property type="molecule type" value="Genomic_DNA"/>
</dbReference>
<keyword evidence="4 8" id="KW-0863">Zinc-finger</keyword>
<proteinExistence type="predicted"/>
<organism evidence="12 14">
    <name type="scientific">Zingiber officinale</name>
    <name type="common">Ginger</name>
    <name type="synonym">Amomum zingiber</name>
    <dbReference type="NCBI Taxonomy" id="94328"/>
    <lineage>
        <taxon>Eukaryota</taxon>
        <taxon>Viridiplantae</taxon>
        <taxon>Streptophyta</taxon>
        <taxon>Embryophyta</taxon>
        <taxon>Tracheophyta</taxon>
        <taxon>Spermatophyta</taxon>
        <taxon>Magnoliopsida</taxon>
        <taxon>Liliopsida</taxon>
        <taxon>Zingiberales</taxon>
        <taxon>Zingiberaceae</taxon>
        <taxon>Zingiber</taxon>
    </lineage>
</organism>
<dbReference type="CDD" id="cd16461">
    <property type="entry name" value="RING-H2_EL5-like"/>
    <property type="match status" value="1"/>
</dbReference>
<keyword evidence="3" id="KW-0479">Metal-binding</keyword>
<comment type="subcellular location">
    <subcellularLocation>
        <location evidence="1">Membrane</location>
    </subcellularLocation>
</comment>
<keyword evidence="6 10" id="KW-1133">Transmembrane helix</keyword>
<dbReference type="PANTHER" id="PTHR46539:SF24">
    <property type="entry name" value="(WILD MALAYSIAN BANANA) HYPOTHETICAL PROTEIN"/>
    <property type="match status" value="1"/>
</dbReference>
<dbReference type="Proteomes" id="UP000734854">
    <property type="component" value="Unassembled WGS sequence"/>
</dbReference>
<dbReference type="GO" id="GO:0008270">
    <property type="term" value="F:zinc ion binding"/>
    <property type="evidence" value="ECO:0007669"/>
    <property type="project" value="UniProtKB-KW"/>
</dbReference>
<keyword evidence="5" id="KW-0862">Zinc</keyword>
<reference evidence="12 14" key="1">
    <citation type="submission" date="2020-08" db="EMBL/GenBank/DDBJ databases">
        <title>Plant Genome Project.</title>
        <authorList>
            <person name="Zhang R.-G."/>
        </authorList>
    </citation>
    <scope>NUCLEOTIDE SEQUENCE [LARGE SCALE GENOMIC DNA]</scope>
    <source>
        <tissue evidence="12">Rhizome</tissue>
    </source>
</reference>
<evidence type="ECO:0000256" key="3">
    <source>
        <dbReference type="ARBA" id="ARBA00022723"/>
    </source>
</evidence>
<evidence type="ECO:0000256" key="1">
    <source>
        <dbReference type="ARBA" id="ARBA00004370"/>
    </source>
</evidence>
<dbReference type="InterPro" id="IPR001841">
    <property type="entry name" value="Znf_RING"/>
</dbReference>
<evidence type="ECO:0000313" key="12">
    <source>
        <dbReference type="EMBL" id="KAG6488660.1"/>
    </source>
</evidence>
<name>A0A8J5FQB1_ZINOF</name>
<keyword evidence="7 10" id="KW-0472">Membrane</keyword>
<feature type="transmembrane region" description="Helical" evidence="10">
    <location>
        <begin position="17"/>
        <end position="39"/>
    </location>
</feature>
<dbReference type="AlphaFoldDB" id="A0A8J5FQB1"/>
<feature type="region of interest" description="Disordered" evidence="9">
    <location>
        <begin position="137"/>
        <end position="190"/>
    </location>
</feature>
<protein>
    <recommendedName>
        <fullName evidence="11">RING-type domain-containing protein</fullName>
    </recommendedName>
</protein>
<keyword evidence="2 10" id="KW-0812">Transmembrane</keyword>
<dbReference type="OrthoDB" id="8062037at2759"/>
<dbReference type="EMBL" id="JACMSC010000013">
    <property type="protein sequence ID" value="KAG6491747.1"/>
    <property type="molecule type" value="Genomic_DNA"/>
</dbReference>
<evidence type="ECO:0000313" key="14">
    <source>
        <dbReference type="Proteomes" id="UP000734854"/>
    </source>
</evidence>
<evidence type="ECO:0000256" key="8">
    <source>
        <dbReference type="PROSITE-ProRule" id="PRU00175"/>
    </source>
</evidence>
<evidence type="ECO:0000256" key="2">
    <source>
        <dbReference type="ARBA" id="ARBA00022692"/>
    </source>
</evidence>
<dbReference type="PANTHER" id="PTHR46539">
    <property type="entry name" value="E3 UBIQUITIN-PROTEIN LIGASE ATL42"/>
    <property type="match status" value="1"/>
</dbReference>
<evidence type="ECO:0000256" key="4">
    <source>
        <dbReference type="ARBA" id="ARBA00022771"/>
    </source>
</evidence>
<sequence length="241" mass="25261">MHGDGDHLPSIRVGCEIVLATIIFLFLVICFALLIYLYLRRQIRLYSYPEGAAAAPNHSGLDAAVLRSLPAVVFRRACFEEPVECAVCLSELAEGETARLLPGCGHGFHLECIDMWFHSHTTCPLCRSSPVGRGPPGRVPAGEAAPRVAVVSSSRLQTGTEGAGEGSSRASAGGPSPTSTRAAVEGASSSVEQTLKTLRMILSQGRWSVASSSGSASNGGDVEQGPVRCVEASSANACRKH</sequence>
<keyword evidence="14" id="KW-1185">Reference proteome</keyword>
<feature type="compositionally biased region" description="Low complexity" evidence="9">
    <location>
        <begin position="166"/>
        <end position="179"/>
    </location>
</feature>
<gene>
    <name evidence="13" type="ORF">ZIOFF_046685</name>
    <name evidence="12" type="ORF">ZIOFF_049909</name>
</gene>